<keyword evidence="2" id="KW-1185">Reference proteome</keyword>
<dbReference type="InterPro" id="IPR016024">
    <property type="entry name" value="ARM-type_fold"/>
</dbReference>
<reference evidence="1 2" key="1">
    <citation type="journal article" date="2019" name="bioRxiv">
        <title>Bacteria contribute to plant secondary compound degradation in a generalist herbivore system.</title>
        <authorList>
            <person name="Francoeur C.B."/>
            <person name="Khadempour L."/>
            <person name="Moreira-Soto R.D."/>
            <person name="Gotting K."/>
            <person name="Book A.J."/>
            <person name="Pinto-Tomas A.A."/>
            <person name="Keefover-Ring K."/>
            <person name="Currie C.R."/>
        </authorList>
    </citation>
    <scope>NUCLEOTIDE SEQUENCE [LARGE SCALE GENOMIC DNA]</scope>
    <source>
        <strain evidence="1">Acro-835</strain>
    </source>
</reference>
<name>A0ABX0RCL1_9GAMM</name>
<dbReference type="SUPFAM" id="SSF48371">
    <property type="entry name" value="ARM repeat"/>
    <property type="match status" value="1"/>
</dbReference>
<dbReference type="EMBL" id="VWXF01000006">
    <property type="protein sequence ID" value="NIF23091.1"/>
    <property type="molecule type" value="Genomic_DNA"/>
</dbReference>
<evidence type="ECO:0000313" key="2">
    <source>
        <dbReference type="Proteomes" id="UP001515683"/>
    </source>
</evidence>
<accession>A0ABX0RCL1</accession>
<protein>
    <recommendedName>
        <fullName evidence="3">HEAT repeat domain-containing protein</fullName>
    </recommendedName>
</protein>
<dbReference type="Proteomes" id="UP001515683">
    <property type="component" value="Unassembled WGS sequence"/>
</dbReference>
<gene>
    <name evidence="1" type="ORF">F3J40_15985</name>
</gene>
<dbReference type="InterPro" id="IPR011989">
    <property type="entry name" value="ARM-like"/>
</dbReference>
<organism evidence="1 2">
    <name type="scientific">Candidatus Pantoea multigeneris</name>
    <dbReference type="NCBI Taxonomy" id="2608357"/>
    <lineage>
        <taxon>Bacteria</taxon>
        <taxon>Pseudomonadati</taxon>
        <taxon>Pseudomonadota</taxon>
        <taxon>Gammaproteobacteria</taxon>
        <taxon>Enterobacterales</taxon>
        <taxon>Erwiniaceae</taxon>
        <taxon>Pantoea</taxon>
    </lineage>
</organism>
<dbReference type="RefSeq" id="WP_167016150.1">
    <property type="nucleotide sequence ID" value="NZ_VWXF01000006.1"/>
</dbReference>
<proteinExistence type="predicted"/>
<evidence type="ECO:0000313" key="1">
    <source>
        <dbReference type="EMBL" id="NIF23091.1"/>
    </source>
</evidence>
<dbReference type="Gene3D" id="1.25.10.10">
    <property type="entry name" value="Leucine-rich Repeat Variant"/>
    <property type="match status" value="1"/>
</dbReference>
<evidence type="ECO:0008006" key="3">
    <source>
        <dbReference type="Google" id="ProtNLM"/>
    </source>
</evidence>
<comment type="caution">
    <text evidence="1">The sequence shown here is derived from an EMBL/GenBank/DDBJ whole genome shotgun (WGS) entry which is preliminary data.</text>
</comment>
<sequence>MINSAEEFIELRDSDTPAKYNRAGKDDAPVSVWWDLIEKYPHMRVWVARNRNIPKEIIHHLSKDDDPIVRDAICSKYPLDIELYLLFSKDSDEGVRARLTFNKGLPMDILKDISENDSSEFVRSQAVDNYKRREY</sequence>